<dbReference type="GO" id="GO:0005634">
    <property type="term" value="C:nucleus"/>
    <property type="evidence" value="ECO:0007669"/>
    <property type="project" value="UniProtKB-SubCell"/>
</dbReference>
<dbReference type="PANTHER" id="PTHR31100">
    <property type="entry name" value="AT-HOOK MOTIF NUCLEAR-LOCALIZED PROTEIN 15"/>
    <property type="match status" value="1"/>
</dbReference>
<dbReference type="OrthoDB" id="782346at2759"/>
<organism evidence="9">
    <name type="scientific">Nymphaea colorata</name>
    <name type="common">pocket water lily</name>
    <dbReference type="NCBI Taxonomy" id="210225"/>
    <lineage>
        <taxon>Eukaryota</taxon>
        <taxon>Viridiplantae</taxon>
        <taxon>Streptophyta</taxon>
        <taxon>Embryophyta</taxon>
        <taxon>Tracheophyta</taxon>
        <taxon>Spermatophyta</taxon>
        <taxon>Magnoliopsida</taxon>
        <taxon>Nymphaeales</taxon>
        <taxon>Nymphaeaceae</taxon>
        <taxon>Nymphaea</taxon>
    </lineage>
</organism>
<evidence type="ECO:0000256" key="6">
    <source>
        <dbReference type="ARBA" id="ARBA00023242"/>
    </source>
</evidence>
<keyword evidence="6" id="KW-0539">Nucleus</keyword>
<evidence type="ECO:0000256" key="1">
    <source>
        <dbReference type="ARBA" id="ARBA00003687"/>
    </source>
</evidence>
<feature type="domain" description="PPC" evidence="8">
    <location>
        <begin position="89"/>
        <end position="235"/>
    </location>
</feature>
<gene>
    <name evidence="9" type="ORF">NYM_LOCUS4811</name>
</gene>
<evidence type="ECO:0000256" key="7">
    <source>
        <dbReference type="SAM" id="MobiDB-lite"/>
    </source>
</evidence>
<evidence type="ECO:0000259" key="8">
    <source>
        <dbReference type="PROSITE" id="PS51742"/>
    </source>
</evidence>
<comment type="subcellular location">
    <subcellularLocation>
        <location evidence="2">Nucleus</location>
    </subcellularLocation>
</comment>
<dbReference type="SUPFAM" id="SSF117856">
    <property type="entry name" value="AF0104/ALDC/Ptd012-like"/>
    <property type="match status" value="1"/>
</dbReference>
<evidence type="ECO:0000313" key="9">
    <source>
        <dbReference type="EMBL" id="VVV58311.1"/>
    </source>
</evidence>
<feature type="region of interest" description="Disordered" evidence="7">
    <location>
        <begin position="1"/>
        <end position="86"/>
    </location>
</feature>
<comment type="function">
    <text evidence="1">Transcription factor that specifically binds AT-rich DNA sequences related to the nuclear matrix attachment regions (MARs).</text>
</comment>
<accession>A0A5K0WYC1</accession>
<dbReference type="GO" id="GO:0003680">
    <property type="term" value="F:minor groove of adenine-thymine-rich DNA binding"/>
    <property type="evidence" value="ECO:0007669"/>
    <property type="project" value="InterPro"/>
</dbReference>
<dbReference type="Gene3D" id="3.30.1330.80">
    <property type="entry name" value="Hypothetical protein, similar to alpha- acetolactate decarboxylase, domain 2"/>
    <property type="match status" value="1"/>
</dbReference>
<dbReference type="CDD" id="cd11378">
    <property type="entry name" value="DUF296"/>
    <property type="match status" value="1"/>
</dbReference>
<evidence type="ECO:0000256" key="4">
    <source>
        <dbReference type="ARBA" id="ARBA00023125"/>
    </source>
</evidence>
<dbReference type="InterPro" id="IPR005175">
    <property type="entry name" value="PPC_dom"/>
</dbReference>
<evidence type="ECO:0000256" key="2">
    <source>
        <dbReference type="ARBA" id="ARBA00004123"/>
    </source>
</evidence>
<keyword evidence="5" id="KW-0804">Transcription</keyword>
<dbReference type="GO" id="GO:0003700">
    <property type="term" value="F:DNA-binding transcription factor activity"/>
    <property type="evidence" value="ECO:0007669"/>
    <property type="project" value="TreeGrafter"/>
</dbReference>
<dbReference type="InterPro" id="IPR014476">
    <property type="entry name" value="AHL15-29"/>
</dbReference>
<dbReference type="OMA" id="QFCGRRQ"/>
<dbReference type="FunFam" id="3.30.1330.80:FF:000006">
    <property type="entry name" value="AT-hook motif nuclear-localized protein"/>
    <property type="match status" value="1"/>
</dbReference>
<keyword evidence="4" id="KW-0238">DNA-binding</keyword>
<evidence type="ECO:0000256" key="5">
    <source>
        <dbReference type="ARBA" id="ARBA00023163"/>
    </source>
</evidence>
<dbReference type="AlphaFoldDB" id="A0A5K0WYC1"/>
<dbReference type="Gramene" id="NC10G0163560.1">
    <property type="protein sequence ID" value="NC10G0163560.1:cds"/>
    <property type="gene ID" value="NC10G0163560"/>
</dbReference>
<dbReference type="PROSITE" id="PS51742">
    <property type="entry name" value="PPC"/>
    <property type="match status" value="1"/>
</dbReference>
<proteinExistence type="predicted"/>
<dbReference type="EMBL" id="LR721775">
    <property type="protein sequence ID" value="VVV58311.1"/>
    <property type="molecule type" value="Genomic_DNA"/>
</dbReference>
<feature type="compositionally biased region" description="Low complexity" evidence="7">
    <location>
        <begin position="38"/>
        <end position="56"/>
    </location>
</feature>
<name>A0A5K0WYC1_9MAGN</name>
<reference evidence="9" key="1">
    <citation type="submission" date="2019-09" db="EMBL/GenBank/DDBJ databases">
        <authorList>
            <person name="Zhang L."/>
        </authorList>
    </citation>
    <scope>NUCLEOTIDE SEQUENCE</scope>
</reference>
<dbReference type="PANTHER" id="PTHR31100:SF69">
    <property type="entry name" value="AT-HOOK MOTIF NUCLEAR-LOCALIZED PROTEIN 17-RELATED"/>
    <property type="match status" value="1"/>
</dbReference>
<sequence>MMPQYKGHHPSAGQTSEEDDSRSSGATATTNAKRRKPTAAAVPTAATMASTTNTTNDGASIEVARKPRGRPPGSKNKPKPPIIITRDSDNAMRPHIIEVPSGCDIVEAVAQFVRRRQFGLCVMSGSGTVANVTLRQPASPGATVTFHGRFDILSLSATYLPSSSPASPTSSSIVANSGGFTISLAGAQGQVIGGPVVGSLLAAGTVIVVAASFATTSYHRLPAEDEVLEKRIQTTPPPGSGGGGGGAAVSESSAISAYTVSPTPMSCHLTPDVFWAPSARPPPPY</sequence>
<protein>
    <recommendedName>
        <fullName evidence="8">PPC domain-containing protein</fullName>
    </recommendedName>
</protein>
<dbReference type="Pfam" id="PF03479">
    <property type="entry name" value="PCC"/>
    <property type="match status" value="1"/>
</dbReference>
<keyword evidence="3" id="KW-0805">Transcription regulation</keyword>
<evidence type="ECO:0000256" key="3">
    <source>
        <dbReference type="ARBA" id="ARBA00023015"/>
    </source>
</evidence>